<feature type="compositionally biased region" description="Basic and acidic residues" evidence="1">
    <location>
        <begin position="1"/>
        <end position="11"/>
    </location>
</feature>
<gene>
    <name evidence="2" type="ORF">IV203_007646</name>
</gene>
<keyword evidence="3" id="KW-1185">Reference proteome</keyword>
<feature type="compositionally biased region" description="Low complexity" evidence="1">
    <location>
        <begin position="545"/>
        <end position="557"/>
    </location>
</feature>
<evidence type="ECO:0000313" key="2">
    <source>
        <dbReference type="EMBL" id="KAG7342553.1"/>
    </source>
</evidence>
<proteinExistence type="predicted"/>
<dbReference type="AlphaFoldDB" id="A0A9K3PCK6"/>
<feature type="region of interest" description="Disordered" evidence="1">
    <location>
        <begin position="464"/>
        <end position="486"/>
    </location>
</feature>
<feature type="compositionally biased region" description="Basic and acidic residues" evidence="1">
    <location>
        <begin position="477"/>
        <end position="486"/>
    </location>
</feature>
<sequence length="633" mass="72578">MVAEETKEMWRKLHPPNPVGDPGMSPRMGTSRQKPLQGMYQWTTIDDPKNIETAFLKRNRVHLRQAQGDRKQQQQQQQAMRVGRSDALGVTLIVIVLSVVNYSNILESTVVIGQFQRQQGSLEFGISIPVEQQQQQQQQRGRVELYNHDYNDDHGDLIKREKDFTTNAENGRIRNKIDNNNNRTRHRQTSNGTVVIRRKHRNGNSNSNRSSYTTTSTGGDASTEAKPLVLTDFLSHIPKTGGEYAFKALETILDSIPAYTSQKTFHNVTRLCNQGVAKEVRRFSSHYPTDEQIATGQPRYVNVPRLECQFHMSEADYTTVNTAHKTYTILREPVSHTLSMYYHCKESPAHKSRASYMADALDEWLDTWANVSRYKKEKKKKANNDNNNDDNNTNNKTAFVDARIAILSKDLGRRRRDFVFKCYNPLDFQSRWTELASTAATTTTTTTTRKKDKSNDTVVGIIDDNDDDTDHHHHHKSSDGRNGHYDDWKRRLQDQYVVLGDQSQMDKTVCLMFLEYTQGEYGIPTVCDCTATTTTTTPMKQRRWSSSSSTSSSTSSSFLDLTYDPSKHSHGVLHHGSNVDTLLTKPQRELIRTEIRPRDVVLYRLGREIFSEQVSAMEDRLQVRICDTFRTFS</sequence>
<feature type="compositionally biased region" description="Low complexity" evidence="1">
    <location>
        <begin position="203"/>
        <end position="219"/>
    </location>
</feature>
<evidence type="ECO:0000313" key="3">
    <source>
        <dbReference type="Proteomes" id="UP000693970"/>
    </source>
</evidence>
<feature type="region of interest" description="Disordered" evidence="1">
    <location>
        <begin position="197"/>
        <end position="223"/>
    </location>
</feature>
<organism evidence="2 3">
    <name type="scientific">Nitzschia inconspicua</name>
    <dbReference type="NCBI Taxonomy" id="303405"/>
    <lineage>
        <taxon>Eukaryota</taxon>
        <taxon>Sar</taxon>
        <taxon>Stramenopiles</taxon>
        <taxon>Ochrophyta</taxon>
        <taxon>Bacillariophyta</taxon>
        <taxon>Bacillariophyceae</taxon>
        <taxon>Bacillariophycidae</taxon>
        <taxon>Bacillariales</taxon>
        <taxon>Bacillariaceae</taxon>
        <taxon>Nitzschia</taxon>
    </lineage>
</organism>
<comment type="caution">
    <text evidence="2">The sequence shown here is derived from an EMBL/GenBank/DDBJ whole genome shotgun (WGS) entry which is preliminary data.</text>
</comment>
<reference evidence="2" key="1">
    <citation type="journal article" date="2021" name="Sci. Rep.">
        <title>Diploid genomic architecture of Nitzschia inconspicua, an elite biomass production diatom.</title>
        <authorList>
            <person name="Oliver A."/>
            <person name="Podell S."/>
            <person name="Pinowska A."/>
            <person name="Traller J.C."/>
            <person name="Smith S.R."/>
            <person name="McClure R."/>
            <person name="Beliaev A."/>
            <person name="Bohutskyi P."/>
            <person name="Hill E.A."/>
            <person name="Rabines A."/>
            <person name="Zheng H."/>
            <person name="Allen L.Z."/>
            <person name="Kuo A."/>
            <person name="Grigoriev I.V."/>
            <person name="Allen A.E."/>
            <person name="Hazlebeck D."/>
            <person name="Allen E.E."/>
        </authorList>
    </citation>
    <scope>NUCLEOTIDE SEQUENCE</scope>
    <source>
        <strain evidence="2">Hildebrandi</strain>
    </source>
</reference>
<name>A0A9K3PCK6_9STRA</name>
<feature type="region of interest" description="Disordered" evidence="1">
    <location>
        <begin position="538"/>
        <end position="558"/>
    </location>
</feature>
<dbReference type="EMBL" id="JAGRRH010000025">
    <property type="protein sequence ID" value="KAG7342553.1"/>
    <property type="molecule type" value="Genomic_DNA"/>
</dbReference>
<protein>
    <recommendedName>
        <fullName evidence="4">Sulfotransferase</fullName>
    </recommendedName>
</protein>
<feature type="region of interest" description="Disordered" evidence="1">
    <location>
        <begin position="1"/>
        <end position="32"/>
    </location>
</feature>
<dbReference type="Proteomes" id="UP000693970">
    <property type="component" value="Unassembled WGS sequence"/>
</dbReference>
<accession>A0A9K3PCK6</accession>
<evidence type="ECO:0008006" key="4">
    <source>
        <dbReference type="Google" id="ProtNLM"/>
    </source>
</evidence>
<evidence type="ECO:0000256" key="1">
    <source>
        <dbReference type="SAM" id="MobiDB-lite"/>
    </source>
</evidence>
<reference evidence="2" key="2">
    <citation type="submission" date="2021-04" db="EMBL/GenBank/DDBJ databases">
        <authorList>
            <person name="Podell S."/>
        </authorList>
    </citation>
    <scope>NUCLEOTIDE SEQUENCE</scope>
    <source>
        <strain evidence="2">Hildebrandi</strain>
    </source>
</reference>